<protein>
    <recommendedName>
        <fullName evidence="2">Sulfotransferase family protein</fullName>
    </recommendedName>
</protein>
<name>A0A6C0LLD8_9ZZZZ</name>
<evidence type="ECO:0000313" key="1">
    <source>
        <dbReference type="EMBL" id="QHU31140.1"/>
    </source>
</evidence>
<accession>A0A6C0LLD8</accession>
<dbReference type="EMBL" id="MN740524">
    <property type="protein sequence ID" value="QHU31140.1"/>
    <property type="molecule type" value="Genomic_DNA"/>
</dbReference>
<evidence type="ECO:0008006" key="2">
    <source>
        <dbReference type="Google" id="ProtNLM"/>
    </source>
</evidence>
<sequence>MLIISHKYKIIFFHNFKTGGTYITRLLKKLDPNVDTVSNGINPHSKAIDVKFKIPLDIWDNYAKFCFVRNSWDWQISFYFYIRSHPSNPQYNMVITKNFSEYLTWIKETGQYETQLSFIVDNNRDMNCLVDNILKFENFRDELIWFFKNKCNTDISPFLIKRKINASVRDSNYRIYYNEDDQNKIAEMHKSDIEYFKFQF</sequence>
<proteinExistence type="predicted"/>
<dbReference type="AlphaFoldDB" id="A0A6C0LLD8"/>
<reference evidence="1" key="1">
    <citation type="journal article" date="2020" name="Nature">
        <title>Giant virus diversity and host interactions through global metagenomics.</title>
        <authorList>
            <person name="Schulz F."/>
            <person name="Roux S."/>
            <person name="Paez-Espino D."/>
            <person name="Jungbluth S."/>
            <person name="Walsh D.A."/>
            <person name="Denef V.J."/>
            <person name="McMahon K.D."/>
            <person name="Konstantinidis K.T."/>
            <person name="Eloe-Fadrosh E.A."/>
            <person name="Kyrpides N.C."/>
            <person name="Woyke T."/>
        </authorList>
    </citation>
    <scope>NUCLEOTIDE SEQUENCE</scope>
    <source>
        <strain evidence="1">GVMAG-M-3300027892-73</strain>
    </source>
</reference>
<organism evidence="1">
    <name type="scientific">viral metagenome</name>
    <dbReference type="NCBI Taxonomy" id="1070528"/>
    <lineage>
        <taxon>unclassified sequences</taxon>
        <taxon>metagenomes</taxon>
        <taxon>organismal metagenomes</taxon>
    </lineage>
</organism>